<keyword evidence="3" id="KW-1185">Reference proteome</keyword>
<organism evidence="2 3">
    <name type="scientific">Fusarium tricinctum</name>
    <dbReference type="NCBI Taxonomy" id="61284"/>
    <lineage>
        <taxon>Eukaryota</taxon>
        <taxon>Fungi</taxon>
        <taxon>Dikarya</taxon>
        <taxon>Ascomycota</taxon>
        <taxon>Pezizomycotina</taxon>
        <taxon>Sordariomycetes</taxon>
        <taxon>Hypocreomycetidae</taxon>
        <taxon>Hypocreales</taxon>
        <taxon>Nectriaceae</taxon>
        <taxon>Fusarium</taxon>
        <taxon>Fusarium tricinctum species complex</taxon>
    </lineage>
</organism>
<evidence type="ECO:0000256" key="1">
    <source>
        <dbReference type="SAM" id="MobiDB-lite"/>
    </source>
</evidence>
<sequence>MVLPALYVYGGSLCNERFTKRDFEKMQYLILYRFSRQLKHPAQQAQVPGHQHRRPLVVRPPILTTLEAWDEKNGLVSRTDVSITPAVPPQPDARGHSSSPLVQPSSDAGNPPLSDNFDVGGGPIDLYSSDDELAAQPDDFVEIEDKDFVASIDNSGPQLFPARPSRPSATLSRLESFSSFLQQQSLDSVCVFLAKSNGDFFNSLPSAASPSFVARLNGVQQAAASGSAECPRQMNGDDCGVAVVVNAMYILAARPLPASEHCDFSLWRQVFVALLVEDEAVTTFLLPKYFPEPTVTLVE</sequence>
<feature type="compositionally biased region" description="Polar residues" evidence="1">
    <location>
        <begin position="96"/>
        <end position="108"/>
    </location>
</feature>
<dbReference type="Proteomes" id="UP000813427">
    <property type="component" value="Unassembled WGS sequence"/>
</dbReference>
<proteinExistence type="predicted"/>
<evidence type="ECO:0000313" key="3">
    <source>
        <dbReference type="Proteomes" id="UP000813427"/>
    </source>
</evidence>
<name>A0A8K0RQB4_9HYPO</name>
<evidence type="ECO:0000313" key="2">
    <source>
        <dbReference type="EMBL" id="KAH7235333.1"/>
    </source>
</evidence>
<protein>
    <submittedName>
        <fullName evidence="2">Uncharacterized protein</fullName>
    </submittedName>
</protein>
<dbReference type="EMBL" id="JAGPXF010000007">
    <property type="protein sequence ID" value="KAH7235333.1"/>
    <property type="molecule type" value="Genomic_DNA"/>
</dbReference>
<comment type="caution">
    <text evidence="2">The sequence shown here is derived from an EMBL/GenBank/DDBJ whole genome shotgun (WGS) entry which is preliminary data.</text>
</comment>
<feature type="region of interest" description="Disordered" evidence="1">
    <location>
        <begin position="80"/>
        <end position="121"/>
    </location>
</feature>
<reference evidence="2" key="1">
    <citation type="journal article" date="2021" name="Nat. Commun.">
        <title>Genetic determinants of endophytism in the Arabidopsis root mycobiome.</title>
        <authorList>
            <person name="Mesny F."/>
            <person name="Miyauchi S."/>
            <person name="Thiergart T."/>
            <person name="Pickel B."/>
            <person name="Atanasova L."/>
            <person name="Karlsson M."/>
            <person name="Huettel B."/>
            <person name="Barry K.W."/>
            <person name="Haridas S."/>
            <person name="Chen C."/>
            <person name="Bauer D."/>
            <person name="Andreopoulos W."/>
            <person name="Pangilinan J."/>
            <person name="LaButti K."/>
            <person name="Riley R."/>
            <person name="Lipzen A."/>
            <person name="Clum A."/>
            <person name="Drula E."/>
            <person name="Henrissat B."/>
            <person name="Kohler A."/>
            <person name="Grigoriev I.V."/>
            <person name="Martin F.M."/>
            <person name="Hacquard S."/>
        </authorList>
    </citation>
    <scope>NUCLEOTIDE SEQUENCE</scope>
    <source>
        <strain evidence="2">MPI-SDFR-AT-0068</strain>
    </source>
</reference>
<dbReference type="OrthoDB" id="5055018at2759"/>
<gene>
    <name evidence="2" type="ORF">BKA59DRAFT_515861</name>
</gene>
<dbReference type="AlphaFoldDB" id="A0A8K0RQB4"/>
<accession>A0A8K0RQB4</accession>